<dbReference type="GO" id="GO:0016491">
    <property type="term" value="F:oxidoreductase activity"/>
    <property type="evidence" value="ECO:0007669"/>
    <property type="project" value="InterPro"/>
</dbReference>
<evidence type="ECO:0000313" key="3">
    <source>
        <dbReference type="Proteomes" id="UP000199013"/>
    </source>
</evidence>
<dbReference type="Pfam" id="PF00881">
    <property type="entry name" value="Nitroreductase"/>
    <property type="match status" value="1"/>
</dbReference>
<dbReference type="Gene3D" id="3.40.109.10">
    <property type="entry name" value="NADH Oxidase"/>
    <property type="match status" value="1"/>
</dbReference>
<dbReference type="SUPFAM" id="SSF55469">
    <property type="entry name" value="FMN-dependent nitroreductase-like"/>
    <property type="match status" value="1"/>
</dbReference>
<dbReference type="InterPro" id="IPR000415">
    <property type="entry name" value="Nitroreductase-like"/>
</dbReference>
<keyword evidence="3" id="KW-1185">Reference proteome</keyword>
<sequence length="354" mass="38616">MLYVPSDVRIRLGRWGVGDAVLIERLTTRQRWTANRAVAAVLLTFSGGRTRGQGAESAAEVLATKQDHVQWQIGRLTEIGLLRTAAPIPGPLAEQWREHGWIAAYDHHLATWDFPLVDYTAGGRQVDRTRMEGYRADAPDPGPLAHGYCAELPTAFDLSDAVGIELSAPLTAVLHNTEASASLDAGTLRALLAQTFCFTETQPEWKIRRTSPSGGARYPAEGYVITQGVDDMSDGVWHVDAARCRLVRVPGSVSAAWTKANLEGLHLAPFVPQAFVIVTAVFARNMYRYREPRTFRTVFMDVGHLLGTLEMVASGLGVRSFIHHAINESEVEGMLKISPLREGVIAGAAIAGRP</sequence>
<dbReference type="InterPro" id="IPR029479">
    <property type="entry name" value="Nitroreductase"/>
</dbReference>
<proteinExistence type="predicted"/>
<dbReference type="InterPro" id="IPR052544">
    <property type="entry name" value="Bacteriocin_Proc_Enz"/>
</dbReference>
<dbReference type="AlphaFoldDB" id="A0A1C3PF63"/>
<feature type="domain" description="Nitroreductase" evidence="1">
    <location>
        <begin position="183"/>
        <end position="345"/>
    </location>
</feature>
<reference evidence="3" key="1">
    <citation type="submission" date="2016-02" db="EMBL/GenBank/DDBJ databases">
        <authorList>
            <person name="Wibberg D."/>
        </authorList>
    </citation>
    <scope>NUCLEOTIDE SEQUENCE [LARGE SCALE GENOMIC DNA]</scope>
</reference>
<accession>A0A1C3PF63</accession>
<gene>
    <name evidence="2" type="ORF">FDG2_5693</name>
</gene>
<evidence type="ECO:0000313" key="2">
    <source>
        <dbReference type="EMBL" id="SBW28430.1"/>
    </source>
</evidence>
<evidence type="ECO:0000259" key="1">
    <source>
        <dbReference type="Pfam" id="PF00881"/>
    </source>
</evidence>
<dbReference type="EMBL" id="FLUV01002360">
    <property type="protein sequence ID" value="SBW28430.1"/>
    <property type="molecule type" value="Genomic_DNA"/>
</dbReference>
<dbReference type="CDD" id="cd02142">
    <property type="entry name" value="McbC_SagB-like_oxidoreductase"/>
    <property type="match status" value="1"/>
</dbReference>
<dbReference type="PANTHER" id="PTHR43745">
    <property type="entry name" value="NITROREDUCTASE MJ1384-RELATED"/>
    <property type="match status" value="1"/>
</dbReference>
<dbReference type="Proteomes" id="UP000199013">
    <property type="component" value="Unassembled WGS sequence"/>
</dbReference>
<organism evidence="2 3">
    <name type="scientific">Candidatus Protofrankia californiensis</name>
    <dbReference type="NCBI Taxonomy" id="1839754"/>
    <lineage>
        <taxon>Bacteria</taxon>
        <taxon>Bacillati</taxon>
        <taxon>Actinomycetota</taxon>
        <taxon>Actinomycetes</taxon>
        <taxon>Frankiales</taxon>
        <taxon>Frankiaceae</taxon>
        <taxon>Protofrankia</taxon>
    </lineage>
</organism>
<name>A0A1C3PF63_9ACTN</name>
<dbReference type="PANTHER" id="PTHR43745:SF2">
    <property type="entry name" value="NITROREDUCTASE MJ1384-RELATED"/>
    <property type="match status" value="1"/>
</dbReference>
<protein>
    <recommendedName>
        <fullName evidence="1">Nitroreductase domain-containing protein</fullName>
    </recommendedName>
</protein>